<gene>
    <name evidence="2" type="ORF">YQE_04146</name>
</gene>
<organism evidence="2">
    <name type="scientific">Dendroctonus ponderosae</name>
    <name type="common">Mountain pine beetle</name>
    <dbReference type="NCBI Taxonomy" id="77166"/>
    <lineage>
        <taxon>Eukaryota</taxon>
        <taxon>Metazoa</taxon>
        <taxon>Ecdysozoa</taxon>
        <taxon>Arthropoda</taxon>
        <taxon>Hexapoda</taxon>
        <taxon>Insecta</taxon>
        <taxon>Pterygota</taxon>
        <taxon>Neoptera</taxon>
        <taxon>Endopterygota</taxon>
        <taxon>Coleoptera</taxon>
        <taxon>Polyphaga</taxon>
        <taxon>Cucujiformia</taxon>
        <taxon>Curculionidae</taxon>
        <taxon>Scolytinae</taxon>
        <taxon>Dendroctonus</taxon>
    </lineage>
</organism>
<name>N6TN18_DENPD</name>
<feature type="region of interest" description="Disordered" evidence="1">
    <location>
        <begin position="1"/>
        <end position="26"/>
    </location>
</feature>
<dbReference type="OrthoDB" id="7788547at2759"/>
<evidence type="ECO:0000313" key="2">
    <source>
        <dbReference type="EMBL" id="ENN79418.1"/>
    </source>
</evidence>
<dbReference type="AlphaFoldDB" id="N6TN18"/>
<reference evidence="2" key="1">
    <citation type="journal article" date="2013" name="Genome Biol.">
        <title>Draft genome of the mountain pine beetle, Dendroctonus ponderosae Hopkins, a major forest pest.</title>
        <authorList>
            <person name="Keeling C.I."/>
            <person name="Yuen M.M."/>
            <person name="Liao N.Y."/>
            <person name="Docking T.R."/>
            <person name="Chan S.K."/>
            <person name="Taylor G.A."/>
            <person name="Palmquist D.L."/>
            <person name="Jackman S.D."/>
            <person name="Nguyen A."/>
            <person name="Li M."/>
            <person name="Henderson H."/>
            <person name="Janes J.K."/>
            <person name="Zhao Y."/>
            <person name="Pandoh P."/>
            <person name="Moore R."/>
            <person name="Sperling F.A."/>
            <person name="Huber D.P."/>
            <person name="Birol I."/>
            <person name="Jones S.J."/>
            <person name="Bohlmann J."/>
        </authorList>
    </citation>
    <scope>NUCLEOTIDE SEQUENCE</scope>
</reference>
<accession>N6TN18</accession>
<dbReference type="EMBL" id="KB740695">
    <property type="protein sequence ID" value="ENN79418.1"/>
    <property type="molecule type" value="Genomic_DNA"/>
</dbReference>
<dbReference type="Pfam" id="PF18701">
    <property type="entry name" value="DUF5641"/>
    <property type="match status" value="1"/>
</dbReference>
<feature type="compositionally biased region" description="Basic and acidic residues" evidence="1">
    <location>
        <begin position="1"/>
        <end position="10"/>
    </location>
</feature>
<evidence type="ECO:0000256" key="1">
    <source>
        <dbReference type="SAM" id="MobiDB-lite"/>
    </source>
</evidence>
<protein>
    <submittedName>
        <fullName evidence="2">Uncharacterized protein</fullName>
    </submittedName>
</protein>
<dbReference type="HOGENOM" id="CLU_2673642_0_0_1"/>
<proteinExistence type="predicted"/>
<sequence>MAEGIFEHSSTKNKMAVRGGPEDEDNVSTLHWPMARIIEVHPGRDNIVRVVTVQTNEGAFKREITKLCLIPMEGD</sequence>
<dbReference type="OMA" id="CLIPMEG"/>
<dbReference type="InterPro" id="IPR040676">
    <property type="entry name" value="DUF5641"/>
</dbReference>
<feature type="non-terminal residue" evidence="2">
    <location>
        <position position="1"/>
    </location>
</feature>